<comment type="similarity">
    <text evidence="1">Belongs to the ATP-dependent AMP-binding enzyme family.</text>
</comment>
<evidence type="ECO:0000256" key="1">
    <source>
        <dbReference type="ARBA" id="ARBA00006432"/>
    </source>
</evidence>
<dbReference type="PANTHER" id="PTHR43201:SF8">
    <property type="entry name" value="ACYL-COA SYNTHETASE FAMILY MEMBER 3"/>
    <property type="match status" value="1"/>
</dbReference>
<accession>A0ABS5S5N9</accession>
<dbReference type="Pfam" id="PF00501">
    <property type="entry name" value="AMP-binding"/>
    <property type="match status" value="1"/>
</dbReference>
<name>A0ABS5S5N9_9FLAO</name>
<dbReference type="RefSeq" id="WP_214113403.1">
    <property type="nucleotide sequence ID" value="NZ_JAHCTB010000004.1"/>
</dbReference>
<sequence>MQHLRHKNFRLNGNAFASAEELIGFAEKLQFSKQEFEIAIGKFIAEWLSEESYILVKTSGSTGIPKQIELPKKNVANSARATIGYFNLYENTTALLCLPAEFIAGKMMLVRAMLAGWDLYSVEPGREPLKNLNIHFDFAAMVPYQAFHSLSHLKKIKKMIVGGGAVPKSLEASFQKVPTRIFATYGMTETISHIAIRPINGPEKSMVYAALPKVKFSLDSRDCLQIIAPEINEQTVVTNDVVELISDTSFKFLGRIDNVINSGGIKIFPEAVEEKLSDYIIFPFFIASEKDVALGERIILVVESENEDTDYSEVFKILSAYEKPKKIYTIKNFVYTETGKVKRAETLGSILNS</sequence>
<dbReference type="SUPFAM" id="SSF56801">
    <property type="entry name" value="Acetyl-CoA synthetase-like"/>
    <property type="match status" value="1"/>
</dbReference>
<dbReference type="InterPro" id="IPR000873">
    <property type="entry name" value="AMP-dep_synth/lig_dom"/>
</dbReference>
<evidence type="ECO:0000313" key="3">
    <source>
        <dbReference type="EMBL" id="MBT0608540.1"/>
    </source>
</evidence>
<reference evidence="3 4" key="1">
    <citation type="submission" date="2021-05" db="EMBL/GenBank/DDBJ databases">
        <title>Aequorivita echinoideorum JCM 30378 genome.</title>
        <authorList>
            <person name="Zhang H."/>
            <person name="Li C."/>
        </authorList>
    </citation>
    <scope>NUCLEOTIDE SEQUENCE [LARGE SCALE GENOMIC DNA]</scope>
    <source>
        <strain evidence="3 4">JCM30378</strain>
    </source>
</reference>
<dbReference type="InterPro" id="IPR042099">
    <property type="entry name" value="ANL_N_sf"/>
</dbReference>
<gene>
    <name evidence="3" type="ORF">KIV10_10125</name>
</gene>
<protein>
    <submittedName>
        <fullName evidence="3">AMP-binding protein</fullName>
    </submittedName>
</protein>
<feature type="domain" description="AMP-dependent synthetase/ligase" evidence="2">
    <location>
        <begin position="50"/>
        <end position="202"/>
    </location>
</feature>
<organism evidence="3 4">
    <name type="scientific">Aequorivita echinoideorum</name>
    <dbReference type="NCBI Taxonomy" id="1549647"/>
    <lineage>
        <taxon>Bacteria</taxon>
        <taxon>Pseudomonadati</taxon>
        <taxon>Bacteroidota</taxon>
        <taxon>Flavobacteriia</taxon>
        <taxon>Flavobacteriales</taxon>
        <taxon>Flavobacteriaceae</taxon>
        <taxon>Aequorivita</taxon>
    </lineage>
</organism>
<dbReference type="InterPro" id="IPR045851">
    <property type="entry name" value="AMP-bd_C_sf"/>
</dbReference>
<dbReference type="Gene3D" id="3.30.300.30">
    <property type="match status" value="1"/>
</dbReference>
<dbReference type="EMBL" id="JAHCTB010000004">
    <property type="protein sequence ID" value="MBT0608540.1"/>
    <property type="molecule type" value="Genomic_DNA"/>
</dbReference>
<keyword evidence="4" id="KW-1185">Reference proteome</keyword>
<evidence type="ECO:0000259" key="2">
    <source>
        <dbReference type="Pfam" id="PF00501"/>
    </source>
</evidence>
<proteinExistence type="inferred from homology"/>
<comment type="caution">
    <text evidence="3">The sequence shown here is derived from an EMBL/GenBank/DDBJ whole genome shotgun (WGS) entry which is preliminary data.</text>
</comment>
<dbReference type="PANTHER" id="PTHR43201">
    <property type="entry name" value="ACYL-COA SYNTHETASE"/>
    <property type="match status" value="1"/>
</dbReference>
<dbReference type="Gene3D" id="3.40.50.12780">
    <property type="entry name" value="N-terminal domain of ligase-like"/>
    <property type="match status" value="1"/>
</dbReference>
<dbReference type="Proteomes" id="UP001297092">
    <property type="component" value="Unassembled WGS sequence"/>
</dbReference>
<evidence type="ECO:0000313" key="4">
    <source>
        <dbReference type="Proteomes" id="UP001297092"/>
    </source>
</evidence>